<dbReference type="EMBL" id="CP163380">
    <property type="protein sequence ID" value="XDP49627.1"/>
    <property type="molecule type" value="Genomic_DNA"/>
</dbReference>
<proteinExistence type="inferred from homology"/>
<gene>
    <name evidence="6" type="primary">pgmB</name>
    <name evidence="6" type="ORF">AB4X21_08685</name>
</gene>
<feature type="binding site" evidence="4">
    <location>
        <position position="174"/>
    </location>
    <ligand>
        <name>Mg(2+)</name>
        <dbReference type="ChEBI" id="CHEBI:18420"/>
    </ligand>
</feature>
<dbReference type="EC" id="5.4.2.6" evidence="6"/>
<dbReference type="SUPFAM" id="SSF56784">
    <property type="entry name" value="HAD-like"/>
    <property type="match status" value="1"/>
</dbReference>
<dbReference type="RefSeq" id="WP_369087846.1">
    <property type="nucleotide sequence ID" value="NZ_CP163380.1"/>
</dbReference>
<feature type="binding site" evidence="3">
    <location>
        <begin position="13"/>
        <end position="15"/>
    </location>
    <ligand>
        <name>substrate</name>
    </ligand>
</feature>
<dbReference type="Gene3D" id="1.10.150.240">
    <property type="entry name" value="Putative phosphatase, domain 2"/>
    <property type="match status" value="1"/>
</dbReference>
<name>A0AB39LB47_9STRE</name>
<evidence type="ECO:0000256" key="5">
    <source>
        <dbReference type="PIRSR" id="PIRSR610972-4"/>
    </source>
</evidence>
<comment type="cofactor">
    <cofactor evidence="4">
        <name>Mg(2+)</name>
        <dbReference type="ChEBI" id="CHEBI:18420"/>
    </cofactor>
    <text evidence="4">Binds 2 magnesium ions per subunit.</text>
</comment>
<dbReference type="SFLD" id="SFLDS00003">
    <property type="entry name" value="Haloacid_Dehalogenase"/>
    <property type="match status" value="1"/>
</dbReference>
<feature type="active site" description="Proton donor/acceptor" evidence="2">
    <location>
        <position position="15"/>
    </location>
</feature>
<dbReference type="SFLD" id="SFLDG01129">
    <property type="entry name" value="C1.5:_HAD__Beta-PGM__Phosphata"/>
    <property type="match status" value="1"/>
</dbReference>
<evidence type="ECO:0000256" key="2">
    <source>
        <dbReference type="PIRSR" id="PIRSR610972-1"/>
    </source>
</evidence>
<comment type="similarity">
    <text evidence="1">Belongs to the HAD-like hydrolase superfamily. CbbY/CbbZ/Gph/YieH family.</text>
</comment>
<keyword evidence="4" id="KW-0479">Metal-binding</keyword>
<dbReference type="InterPro" id="IPR010972">
    <property type="entry name" value="Beta-PGM"/>
</dbReference>
<accession>A0AB39LB47</accession>
<feature type="binding site" evidence="4">
    <location>
        <position position="15"/>
    </location>
    <ligand>
        <name>Mg(2+)</name>
        <dbReference type="ChEBI" id="CHEBI:18420"/>
    </ligand>
</feature>
<dbReference type="CDD" id="cd02598">
    <property type="entry name" value="HAD_BPGM"/>
    <property type="match status" value="1"/>
</dbReference>
<evidence type="ECO:0000313" key="6">
    <source>
        <dbReference type="EMBL" id="XDP49627.1"/>
    </source>
</evidence>
<dbReference type="PANTHER" id="PTHR18901:SF38">
    <property type="entry name" value="PSEUDOURIDINE-5'-PHOSPHATASE"/>
    <property type="match status" value="1"/>
</dbReference>
<feature type="binding site" evidence="3">
    <location>
        <position position="57"/>
    </location>
    <ligand>
        <name>substrate</name>
    </ligand>
</feature>
<dbReference type="Pfam" id="PF00702">
    <property type="entry name" value="Hydrolase"/>
    <property type="match status" value="1"/>
</dbReference>
<dbReference type="AlphaFoldDB" id="A0AB39LB47"/>
<feature type="binding site" evidence="3">
    <location>
        <position position="29"/>
    </location>
    <ligand>
        <name>substrate</name>
    </ligand>
</feature>
<dbReference type="InterPro" id="IPR006439">
    <property type="entry name" value="HAD-SF_hydro_IA"/>
</dbReference>
<dbReference type="NCBIfam" id="TIGR02009">
    <property type="entry name" value="PGMB-YQAB-SF"/>
    <property type="match status" value="1"/>
</dbReference>
<feature type="binding site" evidence="4">
    <location>
        <position position="13"/>
    </location>
    <ligand>
        <name>Mg(2+)</name>
        <dbReference type="ChEBI" id="CHEBI:18420"/>
    </ligand>
</feature>
<evidence type="ECO:0000256" key="3">
    <source>
        <dbReference type="PIRSR" id="PIRSR610972-2"/>
    </source>
</evidence>
<dbReference type="InterPro" id="IPR023198">
    <property type="entry name" value="PGP-like_dom2"/>
</dbReference>
<evidence type="ECO:0000256" key="1">
    <source>
        <dbReference type="ARBA" id="ARBA00006171"/>
    </source>
</evidence>
<feature type="binding site" evidence="3">
    <location>
        <begin position="119"/>
        <end position="123"/>
    </location>
    <ligand>
        <name>substrate</name>
    </ligand>
</feature>
<dbReference type="GO" id="GO:0000287">
    <property type="term" value="F:magnesium ion binding"/>
    <property type="evidence" value="ECO:0007669"/>
    <property type="project" value="InterPro"/>
</dbReference>
<protein>
    <submittedName>
        <fullName evidence="6">Beta-phosphoglucomutase</fullName>
        <ecNumber evidence="6">5.4.2.6</ecNumber>
    </submittedName>
</protein>
<evidence type="ECO:0000256" key="4">
    <source>
        <dbReference type="PIRSR" id="PIRSR610972-3"/>
    </source>
</evidence>
<dbReference type="PRINTS" id="PR00413">
    <property type="entry name" value="HADHALOGNASE"/>
</dbReference>
<dbReference type="InterPro" id="IPR036412">
    <property type="entry name" value="HAD-like_sf"/>
</dbReference>
<feature type="binding site" evidence="3">
    <location>
        <position position="81"/>
    </location>
    <ligand>
        <name>substrate</name>
    </ligand>
</feature>
<feature type="active site" description="Nucleophile" evidence="2">
    <location>
        <position position="13"/>
    </location>
</feature>
<dbReference type="InterPro" id="IPR010976">
    <property type="entry name" value="B-phosphoglucomutase_hydrolase"/>
</dbReference>
<feature type="site" description="Important for catalytic activity and assists the phosphoryl transfer reaction to Asp8 by balancing charge and orienting the reacting groups" evidence="5">
    <location>
        <position position="119"/>
    </location>
</feature>
<dbReference type="NCBIfam" id="TIGR01509">
    <property type="entry name" value="HAD-SF-IA-v3"/>
    <property type="match status" value="1"/>
</dbReference>
<dbReference type="Gene3D" id="3.40.50.1000">
    <property type="entry name" value="HAD superfamily/HAD-like"/>
    <property type="match status" value="1"/>
</dbReference>
<dbReference type="GO" id="GO:0008801">
    <property type="term" value="F:beta-phosphoglucomutase activity"/>
    <property type="evidence" value="ECO:0007669"/>
    <property type="project" value="UniProtKB-EC"/>
</dbReference>
<feature type="binding site" evidence="3">
    <location>
        <position position="150"/>
    </location>
    <ligand>
        <name>substrate</name>
    </ligand>
</feature>
<reference evidence="6" key="1">
    <citation type="submission" date="2024-07" db="EMBL/GenBank/DDBJ databases">
        <authorList>
            <person name="Li G."/>
        </authorList>
    </citation>
    <scope>NUCLEOTIDE SEQUENCE</scope>
    <source>
        <strain evidence="6">CP1998</strain>
    </source>
</reference>
<dbReference type="PANTHER" id="PTHR18901">
    <property type="entry name" value="2-DEOXYGLUCOSE-6-PHOSPHATE PHOSPHATASE 2"/>
    <property type="match status" value="1"/>
</dbReference>
<organism evidence="6">
    <name type="scientific">Streptococcus sp. CP1998</name>
    <dbReference type="NCBI Taxonomy" id="3238303"/>
    <lineage>
        <taxon>Bacteria</taxon>
        <taxon>Bacillati</taxon>
        <taxon>Bacillota</taxon>
        <taxon>Bacilli</taxon>
        <taxon>Lactobacillales</taxon>
        <taxon>Streptococcaceae</taxon>
        <taxon>Streptococcus</taxon>
    </lineage>
</organism>
<sequence length="221" mass="24031">MKGTTMLKGALFDLDGIIADTASYHFDAWKKLIKNHFDTDLPNQLEEKTKGVSREDSLSIILDYLGIQVSEENFKQLAAEKNEQYVQALDALTSQDILPGISDFIQELKEAKIRIALASASKNGPIILEKLGILDVFDAIVDPSSVAKGKPAPDIFLAAAQALELQPKDCIGIEDSIAGITAINKAGSFSVACGGDELHHALLRFPSTADLNLHMIQEQFH</sequence>
<dbReference type="GO" id="GO:0005975">
    <property type="term" value="P:carbohydrate metabolic process"/>
    <property type="evidence" value="ECO:0007669"/>
    <property type="project" value="InterPro"/>
</dbReference>
<feature type="binding site" evidence="4">
    <location>
        <position position="175"/>
    </location>
    <ligand>
        <name>Mg(2+)</name>
        <dbReference type="ChEBI" id="CHEBI:18420"/>
    </ligand>
</feature>
<dbReference type="SFLD" id="SFLDG01135">
    <property type="entry name" value="C1.5.6:_HAD__Beta-PGM__Phospha"/>
    <property type="match status" value="1"/>
</dbReference>
<feature type="site" description="Important for catalytic activity and assists the phosphoryl transfer reaction to Asp8 by balancing charge and orienting the reacting groups" evidence="5">
    <location>
        <position position="150"/>
    </location>
</feature>
<keyword evidence="6" id="KW-0413">Isomerase</keyword>
<keyword evidence="4" id="KW-0460">Magnesium</keyword>
<dbReference type="InterPro" id="IPR023214">
    <property type="entry name" value="HAD_sf"/>
</dbReference>
<dbReference type="NCBIfam" id="TIGR01990">
    <property type="entry name" value="bPGM"/>
    <property type="match status" value="1"/>
</dbReference>